<keyword evidence="2" id="KW-0472">Membrane</keyword>
<keyword evidence="2" id="KW-1133">Transmembrane helix</keyword>
<gene>
    <name evidence="3" type="ORF">BW733_09510</name>
</gene>
<dbReference type="Proteomes" id="UP000188235">
    <property type="component" value="Chromosome"/>
</dbReference>
<keyword evidence="4" id="KW-1185">Reference proteome</keyword>
<feature type="region of interest" description="Disordered" evidence="1">
    <location>
        <begin position="144"/>
        <end position="163"/>
    </location>
</feature>
<dbReference type="AlphaFoldDB" id="A0A1Q2CY49"/>
<dbReference type="STRING" id="399497.BW733_09510"/>
<feature type="transmembrane region" description="Helical" evidence="2">
    <location>
        <begin position="113"/>
        <end position="139"/>
    </location>
</feature>
<dbReference type="KEGG" id="tfa:BW733_09510"/>
<feature type="transmembrane region" description="Helical" evidence="2">
    <location>
        <begin position="71"/>
        <end position="93"/>
    </location>
</feature>
<name>A0A1Q2CY49_9ACTN</name>
<evidence type="ECO:0000256" key="1">
    <source>
        <dbReference type="SAM" id="MobiDB-lite"/>
    </source>
</evidence>
<protein>
    <submittedName>
        <fullName evidence="3">Uncharacterized protein</fullName>
    </submittedName>
</protein>
<evidence type="ECO:0000313" key="3">
    <source>
        <dbReference type="EMBL" id="AQP51029.1"/>
    </source>
</evidence>
<keyword evidence="2" id="KW-0812">Transmembrane</keyword>
<accession>A0A1Q2CY49</accession>
<evidence type="ECO:0000313" key="4">
    <source>
        <dbReference type="Proteomes" id="UP000188235"/>
    </source>
</evidence>
<organism evidence="3 4">
    <name type="scientific">Tessaracoccus flavescens</name>
    <dbReference type="NCBI Taxonomy" id="399497"/>
    <lineage>
        <taxon>Bacteria</taxon>
        <taxon>Bacillati</taxon>
        <taxon>Actinomycetota</taxon>
        <taxon>Actinomycetes</taxon>
        <taxon>Propionibacteriales</taxon>
        <taxon>Propionibacteriaceae</taxon>
        <taxon>Tessaracoccus</taxon>
    </lineage>
</organism>
<sequence>MPLFVAIGVGGYLLSRRARVRRAAEPTSPYEGKRRIKAAEATTRRLAAEQTQAVGQVGAVPGARARRVGSIVFTLGSIAVAVTAIIAYVTTVVRKPCQECDVQTYDESVENLIVQALLFAAVAMAAALILLTIGSVIAARDPSLASAPPADGRDPVCRGQPSR</sequence>
<proteinExistence type="predicted"/>
<reference evidence="3 4" key="1">
    <citation type="journal article" date="2008" name="Int. J. Syst. Evol. Microbiol.">
        <title>Tessaracoccus flavescens sp. nov., isolated from marine sediment.</title>
        <authorList>
            <person name="Lee D.W."/>
            <person name="Lee S.D."/>
        </authorList>
    </citation>
    <scope>NUCLEOTIDE SEQUENCE [LARGE SCALE GENOMIC DNA]</scope>
    <source>
        <strain evidence="3 4">SST-39T</strain>
    </source>
</reference>
<evidence type="ECO:0000256" key="2">
    <source>
        <dbReference type="SAM" id="Phobius"/>
    </source>
</evidence>
<dbReference type="EMBL" id="CP019607">
    <property type="protein sequence ID" value="AQP51029.1"/>
    <property type="molecule type" value="Genomic_DNA"/>
</dbReference>